<sequence>MDKYTQRAYYEIKEKLKADPAYLDKITEEFLDQSITPVFWDDHIAEFGNVKVETLRGKDKNGNEIVQHDRYDGNIFQAGTPVDAYNLGQMEWNDLVNYMGLKYLLDTVRRLSIELATLKGGLSNNMPHNSFVADLKTFDGDFVFKEGYYDAVNGRGVV</sequence>
<keyword evidence="2" id="KW-1185">Reference proteome</keyword>
<evidence type="ECO:0000313" key="2">
    <source>
        <dbReference type="Proteomes" id="UP000586454"/>
    </source>
</evidence>
<dbReference type="AlphaFoldDB" id="A0A6V6Y3X1"/>
<dbReference type="EMBL" id="CAIJCS010000019">
    <property type="protein sequence ID" value="CAC9931648.1"/>
    <property type="molecule type" value="Genomic_DNA"/>
</dbReference>
<comment type="caution">
    <text evidence="1">The sequence shown here is derived from an EMBL/GenBank/DDBJ whole genome shotgun (WGS) entry which is preliminary data.</text>
</comment>
<organism evidence="1 2">
    <name type="scientific">Aedoeadaptatus nemausensis</name>
    <dbReference type="NCBI Taxonomy" id="2582829"/>
    <lineage>
        <taxon>Bacteria</taxon>
        <taxon>Bacillati</taxon>
        <taxon>Bacillota</taxon>
        <taxon>Tissierellia</taxon>
        <taxon>Tissierellales</taxon>
        <taxon>Peptoniphilaceae</taxon>
        <taxon>Aedoeadaptatus</taxon>
    </lineage>
</organism>
<dbReference type="Proteomes" id="UP000586454">
    <property type="component" value="Unassembled WGS sequence"/>
</dbReference>
<dbReference type="RefSeq" id="WP_180499937.1">
    <property type="nucleotide sequence ID" value="NZ_CAIJCS010000019.1"/>
</dbReference>
<proteinExistence type="predicted"/>
<reference evidence="1 2" key="1">
    <citation type="submission" date="2020-06" db="EMBL/GenBank/DDBJ databases">
        <authorList>
            <person name="Criscuolo A."/>
        </authorList>
    </citation>
    <scope>NUCLEOTIDE SEQUENCE [LARGE SCALE GENOMIC DNA]</scope>
    <source>
        <strain evidence="1">1804121828</strain>
    </source>
</reference>
<protein>
    <submittedName>
        <fullName evidence="1">Uncharacterized protein</fullName>
    </submittedName>
</protein>
<gene>
    <name evidence="1" type="ORF">PEPNEM18_01028</name>
</gene>
<name>A0A6V6Y3X1_9FIRM</name>
<accession>A0A6V6Y3X1</accession>
<evidence type="ECO:0000313" key="1">
    <source>
        <dbReference type="EMBL" id="CAC9931648.1"/>
    </source>
</evidence>